<sequence length="189" mass="20627">LRSVLEACSLQSASAPVFVSCLTGVELEGGEAARPEYWLGHDEARPVRFQASMQTLDRLGCDAFLEIGPSTLLLRLGRQCLPEVPTEAWLPSLEPGRHDLETLLSTARALQVSADPELRPASLPWVRPLLHPLLGAPRPLRDGEAVFEARLRLFDSESASHGPAARLFCQHRVFDEVVLPAASHLLLAA</sequence>
<dbReference type="Gene3D" id="3.30.70.3290">
    <property type="match status" value="1"/>
</dbReference>
<feature type="non-terminal residue" evidence="1">
    <location>
        <position position="1"/>
    </location>
</feature>
<gene>
    <name evidence="1" type="ORF">PGLA1383_LOCUS19019</name>
</gene>
<dbReference type="Gene3D" id="3.40.366.10">
    <property type="entry name" value="Malonyl-Coenzyme A Acyl Carrier Protein, domain 2"/>
    <property type="match status" value="1"/>
</dbReference>
<organism evidence="1 2">
    <name type="scientific">Polarella glacialis</name>
    <name type="common">Dinoflagellate</name>
    <dbReference type="NCBI Taxonomy" id="89957"/>
    <lineage>
        <taxon>Eukaryota</taxon>
        <taxon>Sar</taxon>
        <taxon>Alveolata</taxon>
        <taxon>Dinophyceae</taxon>
        <taxon>Suessiales</taxon>
        <taxon>Suessiaceae</taxon>
        <taxon>Polarella</taxon>
    </lineage>
</organism>
<dbReference type="InterPro" id="IPR001227">
    <property type="entry name" value="Ac_transferase_dom_sf"/>
</dbReference>
<name>A0A813EMH8_POLGL</name>
<evidence type="ECO:0000313" key="2">
    <source>
        <dbReference type="Proteomes" id="UP000654075"/>
    </source>
</evidence>
<dbReference type="EMBL" id="CAJNNV010012383">
    <property type="protein sequence ID" value="CAE8600711.1"/>
    <property type="molecule type" value="Genomic_DNA"/>
</dbReference>
<reference evidence="1" key="1">
    <citation type="submission" date="2021-02" db="EMBL/GenBank/DDBJ databases">
        <authorList>
            <person name="Dougan E. K."/>
            <person name="Rhodes N."/>
            <person name="Thang M."/>
            <person name="Chan C."/>
        </authorList>
    </citation>
    <scope>NUCLEOTIDE SEQUENCE</scope>
</reference>
<comment type="caution">
    <text evidence="1">The sequence shown here is derived from an EMBL/GenBank/DDBJ whole genome shotgun (WGS) entry which is preliminary data.</text>
</comment>
<accession>A0A813EMH8</accession>
<dbReference type="InterPro" id="IPR016035">
    <property type="entry name" value="Acyl_Trfase/lysoPLipase"/>
</dbReference>
<evidence type="ECO:0008006" key="3">
    <source>
        <dbReference type="Google" id="ProtNLM"/>
    </source>
</evidence>
<keyword evidence="2" id="KW-1185">Reference proteome</keyword>
<evidence type="ECO:0000313" key="1">
    <source>
        <dbReference type="EMBL" id="CAE8600711.1"/>
    </source>
</evidence>
<dbReference type="SUPFAM" id="SSF52151">
    <property type="entry name" value="FabD/lysophospholipase-like"/>
    <property type="match status" value="1"/>
</dbReference>
<protein>
    <recommendedName>
        <fullName evidence="3">Polyketide synthase</fullName>
    </recommendedName>
</protein>
<dbReference type="GO" id="GO:0016740">
    <property type="term" value="F:transferase activity"/>
    <property type="evidence" value="ECO:0007669"/>
    <property type="project" value="InterPro"/>
</dbReference>
<dbReference type="Proteomes" id="UP000654075">
    <property type="component" value="Unassembled WGS sequence"/>
</dbReference>
<dbReference type="AlphaFoldDB" id="A0A813EMH8"/>
<proteinExistence type="predicted"/>
<feature type="non-terminal residue" evidence="1">
    <location>
        <position position="189"/>
    </location>
</feature>